<keyword evidence="12 17" id="KW-0234">DNA repair</keyword>
<dbReference type="InterPro" id="IPR006554">
    <property type="entry name" value="Helicase-like_DEXD_c2"/>
</dbReference>
<dbReference type="GO" id="GO:0005524">
    <property type="term" value="F:ATP binding"/>
    <property type="evidence" value="ECO:0007669"/>
    <property type="project" value="UniProtKB-UniRule"/>
</dbReference>
<dbReference type="InterPro" id="IPR010614">
    <property type="entry name" value="RAD3-like_helicase_DEAD"/>
</dbReference>
<comment type="similarity">
    <text evidence="17">Belongs to the helicase family. RAD3/XPD subfamily.</text>
</comment>
<gene>
    <name evidence="19" type="ORF">g.10566</name>
</gene>
<evidence type="ECO:0000256" key="17">
    <source>
        <dbReference type="HAMAP-Rule" id="MF_03065"/>
    </source>
</evidence>
<dbReference type="Pfam" id="PF06733">
    <property type="entry name" value="DEAD_2"/>
    <property type="match status" value="1"/>
</dbReference>
<evidence type="ECO:0000256" key="6">
    <source>
        <dbReference type="ARBA" id="ARBA00022801"/>
    </source>
</evidence>
<dbReference type="InterPro" id="IPR045028">
    <property type="entry name" value="DinG/Rad3-like"/>
</dbReference>
<comment type="catalytic activity">
    <reaction evidence="15 17">
        <text>ATP + H2O = ADP + phosphate + H(+)</text>
        <dbReference type="Rhea" id="RHEA:13065"/>
        <dbReference type="ChEBI" id="CHEBI:15377"/>
        <dbReference type="ChEBI" id="CHEBI:15378"/>
        <dbReference type="ChEBI" id="CHEBI:30616"/>
        <dbReference type="ChEBI" id="CHEBI:43474"/>
        <dbReference type="ChEBI" id="CHEBI:456216"/>
    </reaction>
</comment>
<dbReference type="GO" id="GO:1904430">
    <property type="term" value="P:negative regulation of t-circle formation"/>
    <property type="evidence" value="ECO:0007669"/>
    <property type="project" value="TreeGrafter"/>
</dbReference>
<dbReference type="GO" id="GO:0045910">
    <property type="term" value="P:negative regulation of DNA recombination"/>
    <property type="evidence" value="ECO:0007669"/>
    <property type="project" value="TreeGrafter"/>
</dbReference>
<evidence type="ECO:0000256" key="8">
    <source>
        <dbReference type="ARBA" id="ARBA00022840"/>
    </source>
</evidence>
<dbReference type="GO" id="GO:0090657">
    <property type="term" value="P:telomeric loop disassembly"/>
    <property type="evidence" value="ECO:0007669"/>
    <property type="project" value="TreeGrafter"/>
</dbReference>
<feature type="domain" description="Helicase ATP-binding" evidence="18">
    <location>
        <begin position="7"/>
        <end position="311"/>
    </location>
</feature>
<dbReference type="FunFam" id="3.40.50.300:FF:000691">
    <property type="entry name" value="Regulator of telomere elongation helicase 1"/>
    <property type="match status" value="1"/>
</dbReference>
<evidence type="ECO:0000256" key="2">
    <source>
        <dbReference type="ARBA" id="ARBA00022485"/>
    </source>
</evidence>
<dbReference type="SMART" id="SM00491">
    <property type="entry name" value="HELICc2"/>
    <property type="match status" value="1"/>
</dbReference>
<keyword evidence="10 17" id="KW-0411">Iron-sulfur</keyword>
<dbReference type="GO" id="GO:0070182">
    <property type="term" value="F:DNA polymerase binding"/>
    <property type="evidence" value="ECO:0007669"/>
    <property type="project" value="TreeGrafter"/>
</dbReference>
<evidence type="ECO:0000256" key="10">
    <source>
        <dbReference type="ARBA" id="ARBA00023014"/>
    </source>
</evidence>
<dbReference type="GO" id="GO:0010569">
    <property type="term" value="P:regulation of double-strand break repair via homologous recombination"/>
    <property type="evidence" value="ECO:0007669"/>
    <property type="project" value="UniProtKB-UniRule"/>
</dbReference>
<feature type="binding site" evidence="17">
    <location>
        <position position="149"/>
    </location>
    <ligand>
        <name>[4Fe-4S] cluster</name>
        <dbReference type="ChEBI" id="CHEBI:49883"/>
    </ligand>
</feature>
<evidence type="ECO:0000256" key="13">
    <source>
        <dbReference type="ARBA" id="ARBA00023235"/>
    </source>
</evidence>
<evidence type="ECO:0000256" key="12">
    <source>
        <dbReference type="ARBA" id="ARBA00023204"/>
    </source>
</evidence>
<dbReference type="GO" id="GO:0016887">
    <property type="term" value="F:ATP hydrolysis activity"/>
    <property type="evidence" value="ECO:0007669"/>
    <property type="project" value="RHEA"/>
</dbReference>
<evidence type="ECO:0000256" key="4">
    <source>
        <dbReference type="ARBA" id="ARBA00022741"/>
    </source>
</evidence>
<evidence type="ECO:0000256" key="16">
    <source>
        <dbReference type="ARBA" id="ARBA00073810"/>
    </source>
</evidence>
<feature type="binding site" evidence="17">
    <location>
        <position position="211"/>
    </location>
    <ligand>
        <name>[4Fe-4S] cluster</name>
        <dbReference type="ChEBI" id="CHEBI:49883"/>
    </ligand>
</feature>
<dbReference type="GO" id="GO:0003677">
    <property type="term" value="F:DNA binding"/>
    <property type="evidence" value="ECO:0007669"/>
    <property type="project" value="UniProtKB-UniRule"/>
</dbReference>
<dbReference type="PROSITE" id="PS51193">
    <property type="entry name" value="HELICASE_ATP_BIND_2"/>
    <property type="match status" value="1"/>
</dbReference>
<evidence type="ECO:0000256" key="9">
    <source>
        <dbReference type="ARBA" id="ARBA00023004"/>
    </source>
</evidence>
<keyword evidence="11 17" id="KW-0238">DNA-binding</keyword>
<dbReference type="GO" id="GO:0006260">
    <property type="term" value="P:DNA replication"/>
    <property type="evidence" value="ECO:0007669"/>
    <property type="project" value="InterPro"/>
</dbReference>
<dbReference type="CDD" id="cd18788">
    <property type="entry name" value="SF2_C_XPD"/>
    <property type="match status" value="1"/>
</dbReference>
<dbReference type="AlphaFoldDB" id="A0A1B6CY67"/>
<dbReference type="FunFam" id="3.40.50.300:FF:000431">
    <property type="entry name" value="Regulator of telomere elongation helicase 1"/>
    <property type="match status" value="1"/>
</dbReference>
<feature type="binding site" evidence="17">
    <location>
        <position position="176"/>
    </location>
    <ligand>
        <name>[4Fe-4S] cluster</name>
        <dbReference type="ChEBI" id="CHEBI:49883"/>
    </ligand>
</feature>
<keyword evidence="6 17" id="KW-0378">Hydrolase</keyword>
<keyword evidence="9 17" id="KW-0408">Iron</keyword>
<dbReference type="InterPro" id="IPR057498">
    <property type="entry name" value="Rtel1_ARCH"/>
</dbReference>
<dbReference type="NCBIfam" id="TIGR00604">
    <property type="entry name" value="rad3"/>
    <property type="match status" value="1"/>
</dbReference>
<dbReference type="GO" id="GO:0006281">
    <property type="term" value="P:DNA repair"/>
    <property type="evidence" value="ECO:0007669"/>
    <property type="project" value="UniProtKB-UniRule"/>
</dbReference>
<reference evidence="19" key="1">
    <citation type="submission" date="2015-12" db="EMBL/GenBank/DDBJ databases">
        <title>De novo transcriptome assembly of four potential Pierce s Disease insect vectors from Arizona vineyards.</title>
        <authorList>
            <person name="Tassone E.E."/>
        </authorList>
    </citation>
    <scope>NUCLEOTIDE SEQUENCE</scope>
</reference>
<dbReference type="EC" id="5.6.2.-" evidence="17"/>
<evidence type="ECO:0000259" key="18">
    <source>
        <dbReference type="PROSITE" id="PS51193"/>
    </source>
</evidence>
<keyword evidence="5 17" id="KW-0227">DNA damage</keyword>
<evidence type="ECO:0000313" key="19">
    <source>
        <dbReference type="EMBL" id="JAS18203.1"/>
    </source>
</evidence>
<evidence type="ECO:0000256" key="1">
    <source>
        <dbReference type="ARBA" id="ARBA00004123"/>
    </source>
</evidence>
<dbReference type="InterPro" id="IPR006555">
    <property type="entry name" value="ATP-dep_Helicase_C"/>
</dbReference>
<keyword evidence="14 17" id="KW-0539">Nucleus</keyword>
<dbReference type="Pfam" id="PF13307">
    <property type="entry name" value="Helicase_C_2"/>
    <property type="match status" value="1"/>
</dbReference>
<keyword evidence="3 17" id="KW-0479">Metal-binding</keyword>
<evidence type="ECO:0000256" key="5">
    <source>
        <dbReference type="ARBA" id="ARBA00022763"/>
    </source>
</evidence>
<dbReference type="GO" id="GO:0046872">
    <property type="term" value="F:metal ion binding"/>
    <property type="evidence" value="ECO:0007669"/>
    <property type="project" value="UniProtKB-UniRule"/>
</dbReference>
<sequence>MPEVNINGIEIHFPFEPYKVQYDYMHKVIECLQKGENGLLESPTGTGKTLSLLCSSIAWHLVKKAQIQASAQGYNIIETKDGDFVTSLRQNLETSTGKEVQPWCNIMMSPKIIYASRTHSQLSQVVAELKRTNYSHVKVAVLGSRDQMCVHPEVMKESSSSAKIISCQLRVSARSCHYYNNVESKKSDPKFTETIMDIEDITKLGKNMQCCPYYLTRELQQSADIIFMPYNYLLDVRHRKALDIQLSNSVIILDEGHNVEKMCEESASIELSSTDIALCITEVTQVMKKVHDQLTNNVEGAPEHAKDFTLEDLCILKTLFLELEKSVTEISLDRNSDGMVGKHFKGSYIFEFLAKSEITEDKINIVRDILLKVSQYLQTTSESPLRSKGSGLQKFSEFLQVVFASKGYYNTSEVTDSAYKVYIEPETKNDNQNSWSKTSVNKNAKIINFWCFSPGFGMRSLLEQGTHSVIITSGTLSPLQATITELGIPIKVQLENPHIIKPEQICVTIIKKGPGNKELNSSYRNRDQPEYLQDLGQTLLNYARQVPDGFLVFFPSYQVMKTSVDHWQQSGQWSKISEIKPIFVEPKEKENFNNIMSEYYNAIKVGNSRGAIMLAVCRGKISEGLDFADARGRAVMVTGLPYAPFKNPRVVLKREYIDQNRKTNNQALTGAQWYDLEAIRAVNQAIGRVIRHGNDYGTVILCDERFDRTSTINTLSAWLRPHITTCNTFGPSLKRIITFFRTIGDVMPSRSINNSEGGSFDYAVDIKTKALQAKKEDEENQNKARNNEFKTFLEQMKSVTPSEKIPFDKSQGLFEALNSNEEYQSTAAYNPLTATAEVQNLIEIKDQVQPDSKKRKLKLVPLKFYNPGEQASSSESLIFNSSQSVENYLLEVKRTLDSNKYAEFQFMVKNYRQTEDYSIMVSSLAKIFFQ</sequence>
<dbReference type="EMBL" id="GEDC01019095">
    <property type="protein sequence ID" value="JAS18203.1"/>
    <property type="molecule type" value="Transcribed_RNA"/>
</dbReference>
<dbReference type="HAMAP" id="MF_03065">
    <property type="entry name" value="RTEL1"/>
    <property type="match status" value="1"/>
</dbReference>
<keyword evidence="8 17" id="KW-0067">ATP-binding</keyword>
<keyword evidence="7 17" id="KW-0347">Helicase</keyword>
<feature type="binding site" evidence="17">
    <location>
        <position position="167"/>
    </location>
    <ligand>
        <name>[4Fe-4S] cluster</name>
        <dbReference type="ChEBI" id="CHEBI:49883"/>
    </ligand>
</feature>
<dbReference type="PANTHER" id="PTHR11472:SF34">
    <property type="entry name" value="REGULATOR OF TELOMERE ELONGATION HELICASE 1"/>
    <property type="match status" value="1"/>
</dbReference>
<dbReference type="Pfam" id="PF23109">
    <property type="entry name" value="ARCH_RTEL1"/>
    <property type="match status" value="1"/>
</dbReference>
<proteinExistence type="inferred from homology"/>
<keyword evidence="2 17" id="KW-0004">4Fe-4S</keyword>
<dbReference type="GO" id="GO:0051539">
    <property type="term" value="F:4 iron, 4 sulfur cluster binding"/>
    <property type="evidence" value="ECO:0007669"/>
    <property type="project" value="UniProtKB-UniRule"/>
</dbReference>
<name>A0A1B6CY67_9HEMI</name>
<evidence type="ECO:0000256" key="3">
    <source>
        <dbReference type="ARBA" id="ARBA00022723"/>
    </source>
</evidence>
<keyword evidence="4 17" id="KW-0547">Nucleotide-binding</keyword>
<dbReference type="InterPro" id="IPR030845">
    <property type="entry name" value="RTEL1"/>
</dbReference>
<evidence type="ECO:0000256" key="11">
    <source>
        <dbReference type="ARBA" id="ARBA00023125"/>
    </source>
</evidence>
<evidence type="ECO:0000256" key="14">
    <source>
        <dbReference type="ARBA" id="ARBA00023242"/>
    </source>
</evidence>
<comment type="function">
    <text evidence="17">A probable ATP-dependent DNA helicase implicated in DNA repair and the maintenance of genomic stability. Acts as an anti-recombinase to counteract toxic recombination and limit crossover during meiosis. Regulates meiotic recombination and crossover homeostasis by physically dissociating strand invasion events and thereby promotes noncrossover repair by meiotic synthesis dependent strand annealing (SDSA) as well as disassembly of D loop recombination intermediates.</text>
</comment>
<comment type="subcellular location">
    <subcellularLocation>
        <location evidence="1 17">Nucleus</location>
    </subcellularLocation>
</comment>
<dbReference type="SUPFAM" id="SSF52540">
    <property type="entry name" value="P-loop containing nucleoside triphosphate hydrolases"/>
    <property type="match status" value="2"/>
</dbReference>
<dbReference type="GO" id="GO:0006310">
    <property type="term" value="P:DNA recombination"/>
    <property type="evidence" value="ECO:0007669"/>
    <property type="project" value="InterPro"/>
</dbReference>
<dbReference type="SMART" id="SM00488">
    <property type="entry name" value="DEXDc2"/>
    <property type="match status" value="1"/>
</dbReference>
<evidence type="ECO:0000256" key="15">
    <source>
        <dbReference type="ARBA" id="ARBA00049360"/>
    </source>
</evidence>
<keyword evidence="13 17" id="KW-0413">Isomerase</keyword>
<dbReference type="GO" id="GO:0003678">
    <property type="term" value="F:DNA helicase activity"/>
    <property type="evidence" value="ECO:0007669"/>
    <property type="project" value="UniProtKB-UniRule"/>
</dbReference>
<accession>A0A1B6CY67</accession>
<dbReference type="GO" id="GO:0005634">
    <property type="term" value="C:nucleus"/>
    <property type="evidence" value="ECO:0007669"/>
    <property type="project" value="UniProtKB-SubCell"/>
</dbReference>
<evidence type="ECO:0000256" key="7">
    <source>
        <dbReference type="ARBA" id="ARBA00022806"/>
    </source>
</evidence>
<organism evidence="19">
    <name type="scientific">Clastoptera arizonana</name>
    <name type="common">Arizona spittle bug</name>
    <dbReference type="NCBI Taxonomy" id="38151"/>
    <lineage>
        <taxon>Eukaryota</taxon>
        <taxon>Metazoa</taxon>
        <taxon>Ecdysozoa</taxon>
        <taxon>Arthropoda</taxon>
        <taxon>Hexapoda</taxon>
        <taxon>Insecta</taxon>
        <taxon>Pterygota</taxon>
        <taxon>Neoptera</taxon>
        <taxon>Paraneoptera</taxon>
        <taxon>Hemiptera</taxon>
        <taxon>Auchenorrhyncha</taxon>
        <taxon>Cercopoidea</taxon>
        <taxon>Clastopteridae</taxon>
        <taxon>Clastoptera</taxon>
    </lineage>
</organism>
<dbReference type="InterPro" id="IPR013020">
    <property type="entry name" value="Rad3/Chl1-like"/>
</dbReference>
<dbReference type="PANTHER" id="PTHR11472">
    <property type="entry name" value="DNA REPAIR DEAD HELICASE RAD3/XP-D SUBFAMILY MEMBER"/>
    <property type="match status" value="1"/>
</dbReference>
<protein>
    <recommendedName>
        <fullName evidence="16 17">Regulator of telomere elongation helicase 1 homolog</fullName>
        <ecNumber evidence="17">5.6.2.-</ecNumber>
    </recommendedName>
</protein>
<dbReference type="InterPro" id="IPR027417">
    <property type="entry name" value="P-loop_NTPase"/>
</dbReference>
<dbReference type="InterPro" id="IPR014013">
    <property type="entry name" value="Helic_SF1/SF2_ATP-bd_DinG/Rad3"/>
</dbReference>
<dbReference type="Gene3D" id="3.40.50.300">
    <property type="entry name" value="P-loop containing nucleotide triphosphate hydrolases"/>
    <property type="match status" value="2"/>
</dbReference>